<dbReference type="InterPro" id="IPR047661">
    <property type="entry name" value="IstB"/>
</dbReference>
<dbReference type="PATRIC" id="fig|37916.4.peg.5676"/>
<keyword evidence="2" id="KW-0547">Nucleotide-binding</keyword>
<dbReference type="SMR" id="A0A0J6VIE1"/>
<dbReference type="Pfam" id="PF01695">
    <property type="entry name" value="IstB_IS21"/>
    <property type="match status" value="1"/>
</dbReference>
<dbReference type="SUPFAM" id="SSF52540">
    <property type="entry name" value="P-loop containing nucleoside triphosphate hydrolases"/>
    <property type="match status" value="1"/>
</dbReference>
<dbReference type="CDD" id="cd00009">
    <property type="entry name" value="AAA"/>
    <property type="match status" value="1"/>
</dbReference>
<reference evidence="5 6" key="1">
    <citation type="journal article" date="2015" name="Genome Biol. Evol.">
        <title>Characterization of Three Mycobacterium spp. with Potential Use in Bioremediation by Genome Sequencing and Comparative Genomics.</title>
        <authorList>
            <person name="Das S."/>
            <person name="Pettersson B.M."/>
            <person name="Behra P.R."/>
            <person name="Ramesh M."/>
            <person name="Dasgupta S."/>
            <person name="Bhattacharya A."/>
            <person name="Kirsebom L.A."/>
        </authorList>
    </citation>
    <scope>NUCLEOTIDE SEQUENCE [LARGE SCALE GENOMIC DNA]</scope>
    <source>
        <strain evidence="5 6">DSM 43826</strain>
    </source>
</reference>
<evidence type="ECO:0000256" key="1">
    <source>
        <dbReference type="ARBA" id="ARBA00008059"/>
    </source>
</evidence>
<dbReference type="PRINTS" id="PR00051">
    <property type="entry name" value="DNAA"/>
</dbReference>
<dbReference type="SMART" id="SM00382">
    <property type="entry name" value="AAA"/>
    <property type="match status" value="1"/>
</dbReference>
<dbReference type="STRING" id="37916.MCHLDSM_05663"/>
<comment type="caution">
    <text evidence="5">The sequence shown here is derived from an EMBL/GenBank/DDBJ whole genome shotgun (WGS) entry which is preliminary data.</text>
</comment>
<dbReference type="AlphaFoldDB" id="A0A0J6VIE1"/>
<dbReference type="Proteomes" id="UP000036513">
    <property type="component" value="Unassembled WGS sequence"/>
</dbReference>
<dbReference type="PIRSF" id="PIRSF003073">
    <property type="entry name" value="DNAC_TnpB_IstB"/>
    <property type="match status" value="1"/>
</dbReference>
<evidence type="ECO:0000256" key="3">
    <source>
        <dbReference type="ARBA" id="ARBA00022840"/>
    </source>
</evidence>
<feature type="domain" description="AAA+ ATPase" evidence="4">
    <location>
        <begin position="118"/>
        <end position="251"/>
    </location>
</feature>
<dbReference type="NCBIfam" id="NF038214">
    <property type="entry name" value="IS21_help_AAA"/>
    <property type="match status" value="1"/>
</dbReference>
<keyword evidence="6" id="KW-1185">Reference proteome</keyword>
<name>A0A0J6VIE1_9MYCO</name>
<dbReference type="InterPro" id="IPR027417">
    <property type="entry name" value="P-loop_NTPase"/>
</dbReference>
<dbReference type="InterPro" id="IPR028350">
    <property type="entry name" value="DNAC/IstB-like"/>
</dbReference>
<accession>A0A0J6VIE1</accession>
<gene>
    <name evidence="5" type="primary">dnaA_3</name>
    <name evidence="5" type="ORF">MCHLDSM_05663</name>
</gene>
<dbReference type="GO" id="GO:0006260">
    <property type="term" value="P:DNA replication"/>
    <property type="evidence" value="ECO:0007669"/>
    <property type="project" value="TreeGrafter"/>
</dbReference>
<dbReference type="InterPro" id="IPR002611">
    <property type="entry name" value="IstB_ATP-bd"/>
</dbReference>
<protein>
    <submittedName>
        <fullName evidence="5">Chromosomal replication initiator protein DnaA</fullName>
    </submittedName>
</protein>
<dbReference type="Gene3D" id="3.40.50.300">
    <property type="entry name" value="P-loop containing nucleotide triphosphate hydrolases"/>
    <property type="match status" value="1"/>
</dbReference>
<dbReference type="InterPro" id="IPR003593">
    <property type="entry name" value="AAA+_ATPase"/>
</dbReference>
<evidence type="ECO:0000259" key="4">
    <source>
        <dbReference type="SMART" id="SM00382"/>
    </source>
</evidence>
<proteinExistence type="inferred from homology"/>
<evidence type="ECO:0000256" key="2">
    <source>
        <dbReference type="ARBA" id="ARBA00022741"/>
    </source>
</evidence>
<dbReference type="InterPro" id="IPR020591">
    <property type="entry name" value="Chromosome_initiator_DnaA-like"/>
</dbReference>
<dbReference type="PANTHER" id="PTHR30050">
    <property type="entry name" value="CHROMOSOMAL REPLICATION INITIATOR PROTEIN DNAA"/>
    <property type="match status" value="1"/>
</dbReference>
<dbReference type="PANTHER" id="PTHR30050:SF4">
    <property type="entry name" value="ATP-BINDING PROTEIN RV3427C IN INSERTION SEQUENCE-RELATED"/>
    <property type="match status" value="1"/>
</dbReference>
<dbReference type="EMBL" id="JYNL01000064">
    <property type="protein sequence ID" value="KMO70770.1"/>
    <property type="molecule type" value="Genomic_DNA"/>
</dbReference>
<dbReference type="GO" id="GO:0005524">
    <property type="term" value="F:ATP binding"/>
    <property type="evidence" value="ECO:0007669"/>
    <property type="project" value="UniProtKB-KW"/>
</dbReference>
<keyword evidence="3" id="KW-0067">ATP-binding</keyword>
<organism evidence="5 6">
    <name type="scientific">Mycolicibacterium chlorophenolicum</name>
    <dbReference type="NCBI Taxonomy" id="37916"/>
    <lineage>
        <taxon>Bacteria</taxon>
        <taxon>Bacillati</taxon>
        <taxon>Actinomycetota</taxon>
        <taxon>Actinomycetes</taxon>
        <taxon>Mycobacteriales</taxon>
        <taxon>Mycobacteriaceae</taxon>
        <taxon>Mycolicibacterium</taxon>
    </lineage>
</organism>
<sequence length="269" mass="29506">MSTVTSVTTTLRRRRVLTEEAAVAAVDQACRRLRLPTMRALLGDAVAAANKDQLTYTGFLAELLLAECDDRDRRSTIRRVNGAGFPRSKFLADFDFDANSNINPATIHQLATGEWVRKGQPLCLIGDSGTGKSHLLIGMGTAAAEKGFRVKYPLATRLVNELVEAADEKQLARTIARYGRVDLLCIDELGYMELDRRGAELLFQVLTEREEKNSVAIASNEGFAGWTKTFTDPRLCAAIVDRLTFGGNIIETGTDSYRLASTRSGNASR</sequence>
<evidence type="ECO:0000313" key="5">
    <source>
        <dbReference type="EMBL" id="KMO70770.1"/>
    </source>
</evidence>
<dbReference type="RefSeq" id="WP_048472690.1">
    <property type="nucleotide sequence ID" value="NZ_JYNL01000064.1"/>
</dbReference>
<evidence type="ECO:0000313" key="6">
    <source>
        <dbReference type="Proteomes" id="UP000036513"/>
    </source>
</evidence>
<comment type="similarity">
    <text evidence="1">Belongs to the IS21/IS1162 putative ATP-binding protein family.</text>
</comment>